<accession>A0AAW1NRJ4</accession>
<evidence type="ECO:0000313" key="2">
    <source>
        <dbReference type="EMBL" id="KAK9796286.1"/>
    </source>
</evidence>
<organism evidence="2 3">
    <name type="scientific">Symbiochloris irregularis</name>
    <dbReference type="NCBI Taxonomy" id="706552"/>
    <lineage>
        <taxon>Eukaryota</taxon>
        <taxon>Viridiplantae</taxon>
        <taxon>Chlorophyta</taxon>
        <taxon>core chlorophytes</taxon>
        <taxon>Trebouxiophyceae</taxon>
        <taxon>Trebouxiales</taxon>
        <taxon>Trebouxiaceae</taxon>
        <taxon>Symbiochloris</taxon>
    </lineage>
</organism>
<evidence type="ECO:0000313" key="3">
    <source>
        <dbReference type="Proteomes" id="UP001465755"/>
    </source>
</evidence>
<feature type="transmembrane region" description="Helical" evidence="1">
    <location>
        <begin position="48"/>
        <end position="72"/>
    </location>
</feature>
<reference evidence="2 3" key="1">
    <citation type="journal article" date="2024" name="Nat. Commun.">
        <title>Phylogenomics reveals the evolutionary origins of lichenization in chlorophyte algae.</title>
        <authorList>
            <person name="Puginier C."/>
            <person name="Libourel C."/>
            <person name="Otte J."/>
            <person name="Skaloud P."/>
            <person name="Haon M."/>
            <person name="Grisel S."/>
            <person name="Petersen M."/>
            <person name="Berrin J.G."/>
            <person name="Delaux P.M."/>
            <person name="Dal Grande F."/>
            <person name="Keller J."/>
        </authorList>
    </citation>
    <scope>NUCLEOTIDE SEQUENCE [LARGE SCALE GENOMIC DNA]</scope>
    <source>
        <strain evidence="2 3">SAG 2036</strain>
    </source>
</reference>
<dbReference type="EMBL" id="JALJOQ010000117">
    <property type="protein sequence ID" value="KAK9796286.1"/>
    <property type="molecule type" value="Genomic_DNA"/>
</dbReference>
<keyword evidence="1" id="KW-0472">Membrane</keyword>
<gene>
    <name evidence="2" type="ORF">WJX73_005222</name>
</gene>
<keyword evidence="3" id="KW-1185">Reference proteome</keyword>
<sequence>MVQPYFSATYTTHDLNQLHRSACLYLGHCPPANLLQSHSSLDLSPLQVILPMVLVIWLLITMAMPKLLLALWSGIAKGLFGRQQDTDQDVYHDAISDAGDEDDALTAGAGSESSSWADYGQNLFAGLTPSWTALDIAAVAAEELLQFERHLQDPRNGALDLSSADFHHALGIGQNGAIVISSRDYQNEFSSQRFNRTDTIYAATRVHMPARRRNASSGGCSPGKFFASFTDTASGRELLGITNHRFVGFTSSHMSALVVHEGSLTGQLRLLVLRCNLAPFKASWHKSSCLYLGHCPPATLLQSHSSLDLSPLQVMLPMVLATWLLITMALPKLFLAFWTGTASGLCGAQQDTDHDMYDDALSEAGDEADALHAGASSERSSRADYGQDLFAELIPGFALWGEQDFAAVAAEEVLQFERHLQDSGNGDLQLGSADFHHALGRPLQVCRPHCNHVQLHAGTSRWAQASRS</sequence>
<comment type="caution">
    <text evidence="2">The sequence shown here is derived from an EMBL/GenBank/DDBJ whole genome shotgun (WGS) entry which is preliminary data.</text>
</comment>
<dbReference type="Proteomes" id="UP001465755">
    <property type="component" value="Unassembled WGS sequence"/>
</dbReference>
<keyword evidence="1" id="KW-1133">Transmembrane helix</keyword>
<protein>
    <submittedName>
        <fullName evidence="2">Uncharacterized protein</fullName>
    </submittedName>
</protein>
<keyword evidence="1" id="KW-0812">Transmembrane</keyword>
<evidence type="ECO:0000256" key="1">
    <source>
        <dbReference type="SAM" id="Phobius"/>
    </source>
</evidence>
<proteinExistence type="predicted"/>
<name>A0AAW1NRJ4_9CHLO</name>
<dbReference type="AlphaFoldDB" id="A0AAW1NRJ4"/>